<evidence type="ECO:0000313" key="3">
    <source>
        <dbReference type="EMBL" id="GFG00356.1"/>
    </source>
</evidence>
<evidence type="ECO:0000256" key="1">
    <source>
        <dbReference type="SAM" id="MobiDB-lite"/>
    </source>
</evidence>
<organism evidence="3 4">
    <name type="scientific">Aspergillus udagawae</name>
    <dbReference type="NCBI Taxonomy" id="91492"/>
    <lineage>
        <taxon>Eukaryota</taxon>
        <taxon>Fungi</taxon>
        <taxon>Dikarya</taxon>
        <taxon>Ascomycota</taxon>
        <taxon>Pezizomycotina</taxon>
        <taxon>Eurotiomycetes</taxon>
        <taxon>Eurotiomycetidae</taxon>
        <taxon>Eurotiales</taxon>
        <taxon>Aspergillaceae</taxon>
        <taxon>Aspergillus</taxon>
        <taxon>Aspergillus subgen. Fumigati</taxon>
    </lineage>
</organism>
<dbReference type="EMBL" id="BLKG01000265">
    <property type="protein sequence ID" value="GFG00356.1"/>
    <property type="molecule type" value="Genomic_DNA"/>
</dbReference>
<comment type="caution">
    <text evidence="3">The sequence shown here is derived from an EMBL/GenBank/DDBJ whole genome shotgun (WGS) entry which is preliminary data.</text>
</comment>
<gene>
    <name evidence="3" type="ORF">IFM53868_10729</name>
</gene>
<feature type="compositionally biased region" description="Acidic residues" evidence="1">
    <location>
        <begin position="447"/>
        <end position="464"/>
    </location>
</feature>
<reference evidence="3 4" key="1">
    <citation type="submission" date="2020-01" db="EMBL/GenBank/DDBJ databases">
        <title>Draft genome sequence of Aspergillus udagawae IFM 53868.</title>
        <authorList>
            <person name="Takahashi H."/>
            <person name="Yaguchi T."/>
        </authorList>
    </citation>
    <scope>NUCLEOTIDE SEQUENCE [LARGE SCALE GENOMIC DNA]</scope>
    <source>
        <strain evidence="3 4">IFM 53868</strain>
    </source>
</reference>
<dbReference type="Gene3D" id="3.40.50.300">
    <property type="entry name" value="P-loop containing nucleotide triphosphate hydrolases"/>
    <property type="match status" value="2"/>
</dbReference>
<dbReference type="InterPro" id="IPR027417">
    <property type="entry name" value="P-loop_NTPase"/>
</dbReference>
<feature type="region of interest" description="Disordered" evidence="1">
    <location>
        <begin position="356"/>
        <end position="493"/>
    </location>
</feature>
<feature type="region of interest" description="Disordered" evidence="1">
    <location>
        <begin position="309"/>
        <end position="328"/>
    </location>
</feature>
<feature type="compositionally biased region" description="Basic and acidic residues" evidence="1">
    <location>
        <begin position="467"/>
        <end position="485"/>
    </location>
</feature>
<protein>
    <recommendedName>
        <fullName evidence="2">DNA2/NAM7 helicase helicase domain-containing protein</fullName>
    </recommendedName>
</protein>
<proteinExistence type="predicted"/>
<evidence type="ECO:0000313" key="4">
    <source>
        <dbReference type="Proteomes" id="UP000465266"/>
    </source>
</evidence>
<feature type="compositionally biased region" description="Basic and acidic residues" evidence="1">
    <location>
        <begin position="401"/>
        <end position="426"/>
    </location>
</feature>
<feature type="compositionally biased region" description="Basic and acidic residues" evidence="1">
    <location>
        <begin position="367"/>
        <end position="378"/>
    </location>
</feature>
<dbReference type="InterPro" id="IPR041677">
    <property type="entry name" value="DNA2/NAM7_AAA_11"/>
</dbReference>
<dbReference type="Pfam" id="PF13086">
    <property type="entry name" value="AAA_11"/>
    <property type="match status" value="1"/>
</dbReference>
<keyword evidence="4" id="KW-1185">Reference proteome</keyword>
<dbReference type="PANTHER" id="PTHR10887">
    <property type="entry name" value="DNA2/NAM7 HELICASE FAMILY"/>
    <property type="match status" value="1"/>
</dbReference>
<name>A0ABQ1BEY1_9EURO</name>
<accession>A0ABQ1BEY1</accession>
<dbReference type="SUPFAM" id="SSF52540">
    <property type="entry name" value="P-loop containing nucleoside triphosphate hydrolases"/>
    <property type="match status" value="1"/>
</dbReference>
<evidence type="ECO:0000259" key="2">
    <source>
        <dbReference type="Pfam" id="PF13086"/>
    </source>
</evidence>
<dbReference type="PANTHER" id="PTHR10887:SF495">
    <property type="entry name" value="HELICASE SENATAXIN ISOFORM X1-RELATED"/>
    <property type="match status" value="1"/>
</dbReference>
<dbReference type="Proteomes" id="UP000465266">
    <property type="component" value="Unassembled WGS sequence"/>
</dbReference>
<feature type="domain" description="DNA2/NAM7 helicase helicase" evidence="2">
    <location>
        <begin position="82"/>
        <end position="150"/>
    </location>
</feature>
<dbReference type="InterPro" id="IPR045055">
    <property type="entry name" value="DNA2/NAM7-like"/>
</dbReference>
<sequence>MLLAPFNDMVNDLAIRIKEAWLQFIPDHETIVVRYHVLSTKEDLLLMPAKKQRPHPANTRPPIIAEDDSTCDDGLLVQSWELHDAVLAYADAIICMLHAAGEQAMHDNVQPQAILVNEAARATKPELWPVLAFFNPNTFVLIGDHHQLCPLNSLHAVMLMEQHQMHESMAQMVSSVFYNGELQMSHATADQTCKLACQVNWFNYRTFRSPGQMLFLDVKDSFDHHDAQQCSYPAAITVLTLYRAQLREYQALFAMLELSVVVLNLTVVSSLGFMREGNHLNIALSWVKHALYIIGGTWDENGMDLDGMAARPGANNNHSATSGPPDATVEAQDDVQVSRTWNDNCMDLNGTAAQLWAGDNNSSITGEDDRSGEETEKVTEEEDEEESNKGGDDTEGEDGDQGGHKEKEREEAPEKETEKEQARGPDESASPNPNDNPDETAEREKETEEEADKGDDNMEGEDGDQGGYKEKEQDKAPEKETEKEPTGGLDDLNMSRVNAAIAEPTNNDPMNEVADDVAAELAAQMEEELTNDAADFPICCPCVRAGPTAKYMGIRKGLNLVVAPKRLLPVWVKEWNDTVKEHSLLDMTLLLRHGTVIQGVKTIKEFKEKELLMVAEAK</sequence>